<dbReference type="PANTHER" id="PTHR32089">
    <property type="entry name" value="METHYL-ACCEPTING CHEMOTAXIS PROTEIN MCPB"/>
    <property type="match status" value="1"/>
</dbReference>
<dbReference type="SMART" id="SM00283">
    <property type="entry name" value="MA"/>
    <property type="match status" value="1"/>
</dbReference>
<dbReference type="PANTHER" id="PTHR32089:SF112">
    <property type="entry name" value="LYSOZYME-LIKE PROTEIN-RELATED"/>
    <property type="match status" value="1"/>
</dbReference>
<evidence type="ECO:0000313" key="6">
    <source>
        <dbReference type="Proteomes" id="UP000019102"/>
    </source>
</evidence>
<name>W4VM75_9BACI</name>
<accession>W4VM75</accession>
<evidence type="ECO:0000256" key="1">
    <source>
        <dbReference type="ARBA" id="ARBA00023224"/>
    </source>
</evidence>
<evidence type="ECO:0000259" key="4">
    <source>
        <dbReference type="PROSITE" id="PS50111"/>
    </source>
</evidence>
<dbReference type="STRING" id="1298598.JCM21714_2990"/>
<dbReference type="Proteomes" id="UP000019102">
    <property type="component" value="Unassembled WGS sequence"/>
</dbReference>
<dbReference type="Pfam" id="PF00015">
    <property type="entry name" value="MCPsignal"/>
    <property type="match status" value="1"/>
</dbReference>
<keyword evidence="1 2" id="KW-0807">Transducer</keyword>
<feature type="domain" description="Methyl-accepting transducer" evidence="4">
    <location>
        <begin position="1"/>
        <end position="216"/>
    </location>
</feature>
<dbReference type="GO" id="GO:0007165">
    <property type="term" value="P:signal transduction"/>
    <property type="evidence" value="ECO:0007669"/>
    <property type="project" value="UniProtKB-KW"/>
</dbReference>
<evidence type="ECO:0000256" key="2">
    <source>
        <dbReference type="PROSITE-ProRule" id="PRU00284"/>
    </source>
</evidence>
<protein>
    <submittedName>
        <fullName evidence="5">Methyl-accepting chemotaxis protein</fullName>
    </submittedName>
</protein>
<comment type="caution">
    <text evidence="5">The sequence shown here is derived from an EMBL/GenBank/DDBJ whole genome shotgun (WGS) entry which is preliminary data.</text>
</comment>
<dbReference type="SUPFAM" id="SSF58104">
    <property type="entry name" value="Methyl-accepting chemotaxis protein (MCP) signaling domain"/>
    <property type="match status" value="1"/>
</dbReference>
<feature type="region of interest" description="Disordered" evidence="3">
    <location>
        <begin position="1"/>
        <end position="22"/>
    </location>
</feature>
<dbReference type="InterPro" id="IPR004089">
    <property type="entry name" value="MCPsignal_dom"/>
</dbReference>
<evidence type="ECO:0000313" key="5">
    <source>
        <dbReference type="EMBL" id="GAE93879.1"/>
    </source>
</evidence>
<keyword evidence="6" id="KW-1185">Reference proteome</keyword>
<feature type="compositionally biased region" description="Polar residues" evidence="3">
    <location>
        <begin position="13"/>
        <end position="22"/>
    </location>
</feature>
<dbReference type="PROSITE" id="PS50111">
    <property type="entry name" value="CHEMOTAXIS_TRANSDUC_2"/>
    <property type="match status" value="1"/>
</dbReference>
<dbReference type="eggNOG" id="COG0840">
    <property type="taxonomic scope" value="Bacteria"/>
</dbReference>
<evidence type="ECO:0000256" key="3">
    <source>
        <dbReference type="SAM" id="MobiDB-lite"/>
    </source>
</evidence>
<sequence length="245" mass="27817">MVEEVKQHAEAMNISSEEANQRATQGMIEMKEVQTKTVEMKESMNESVKEMNYLEKKMEKMDQIVQSINRIAGQTNLLALNAQVEAARAGSAGKGFSVVADEVRQLADQSKEAANEISEMIRNVQMQKSKVIEQINNTMEHTSETNDYLFRSQDHFYYMDEVTSKVSERNGAIIPLMDNVNSRIKEILQFIMEIKNTTVNYVSNAESVAAISQEMNAMVEEVDQGLRQVYASSDQLHQKVSEYKI</sequence>
<dbReference type="OrthoDB" id="9807021at2"/>
<dbReference type="GO" id="GO:0016020">
    <property type="term" value="C:membrane"/>
    <property type="evidence" value="ECO:0007669"/>
    <property type="project" value="InterPro"/>
</dbReference>
<gene>
    <name evidence="5" type="ORF">JCM21714_2990</name>
</gene>
<proteinExistence type="predicted"/>
<reference evidence="5 6" key="1">
    <citation type="journal article" date="2014" name="Genome Announc.">
        <title>Draft Genome Sequence of the Boron-Tolerant and Moderately Halotolerant Bacterium Gracilibacillus boraciitolerans JCM 21714T.</title>
        <authorList>
            <person name="Ahmed I."/>
            <person name="Oshima K."/>
            <person name="Suda W."/>
            <person name="Kitamura K."/>
            <person name="Iida T."/>
            <person name="Ohmori Y."/>
            <person name="Fujiwara T."/>
            <person name="Hattori M."/>
            <person name="Ohkuma M."/>
        </authorList>
    </citation>
    <scope>NUCLEOTIDE SEQUENCE [LARGE SCALE GENOMIC DNA]</scope>
    <source>
        <strain evidence="5 6">JCM 21714</strain>
    </source>
</reference>
<dbReference type="EMBL" id="BAVS01000016">
    <property type="protein sequence ID" value="GAE93879.1"/>
    <property type="molecule type" value="Genomic_DNA"/>
</dbReference>
<dbReference type="AlphaFoldDB" id="W4VM75"/>
<organism evidence="5 6">
    <name type="scientific">Gracilibacillus boraciitolerans JCM 21714</name>
    <dbReference type="NCBI Taxonomy" id="1298598"/>
    <lineage>
        <taxon>Bacteria</taxon>
        <taxon>Bacillati</taxon>
        <taxon>Bacillota</taxon>
        <taxon>Bacilli</taxon>
        <taxon>Bacillales</taxon>
        <taxon>Bacillaceae</taxon>
        <taxon>Gracilibacillus</taxon>
    </lineage>
</organism>
<dbReference type="Gene3D" id="1.10.287.950">
    <property type="entry name" value="Methyl-accepting chemotaxis protein"/>
    <property type="match status" value="1"/>
</dbReference>